<dbReference type="InterPro" id="IPR036869">
    <property type="entry name" value="J_dom_sf"/>
</dbReference>
<accession>A0AAD3SBJ6</accession>
<evidence type="ECO:0000259" key="1">
    <source>
        <dbReference type="PROSITE" id="PS50076"/>
    </source>
</evidence>
<dbReference type="InterPro" id="IPR001623">
    <property type="entry name" value="DnaJ_domain"/>
</dbReference>
<reference evidence="2" key="1">
    <citation type="submission" date="2023-05" db="EMBL/GenBank/DDBJ databases">
        <title>Nepenthes gracilis genome sequencing.</title>
        <authorList>
            <person name="Fukushima K."/>
        </authorList>
    </citation>
    <scope>NUCLEOTIDE SEQUENCE</scope>
    <source>
        <strain evidence="2">SING2019-196</strain>
    </source>
</reference>
<dbReference type="Pfam" id="PF00226">
    <property type="entry name" value="DnaJ"/>
    <property type="match status" value="1"/>
</dbReference>
<dbReference type="PANTHER" id="PTHR45376:SF1">
    <property type="entry name" value="CHAPERONE DNAJ-DOMAIN SUPERFAMILY PROTEIN-RELATED"/>
    <property type="match status" value="1"/>
</dbReference>
<protein>
    <recommendedName>
        <fullName evidence="1">J domain-containing protein</fullName>
    </recommendedName>
</protein>
<dbReference type="AlphaFoldDB" id="A0AAD3SBJ6"/>
<evidence type="ECO:0000313" key="3">
    <source>
        <dbReference type="Proteomes" id="UP001279734"/>
    </source>
</evidence>
<dbReference type="PROSITE" id="PS50076">
    <property type="entry name" value="DNAJ_2"/>
    <property type="match status" value="1"/>
</dbReference>
<dbReference type="CDD" id="cd06257">
    <property type="entry name" value="DnaJ"/>
    <property type="match status" value="1"/>
</dbReference>
<gene>
    <name evidence="2" type="ORF">Nepgr_010048</name>
</gene>
<organism evidence="2 3">
    <name type="scientific">Nepenthes gracilis</name>
    <name type="common">Slender pitcher plant</name>
    <dbReference type="NCBI Taxonomy" id="150966"/>
    <lineage>
        <taxon>Eukaryota</taxon>
        <taxon>Viridiplantae</taxon>
        <taxon>Streptophyta</taxon>
        <taxon>Embryophyta</taxon>
        <taxon>Tracheophyta</taxon>
        <taxon>Spermatophyta</taxon>
        <taxon>Magnoliopsida</taxon>
        <taxon>eudicotyledons</taxon>
        <taxon>Gunneridae</taxon>
        <taxon>Pentapetalae</taxon>
        <taxon>Caryophyllales</taxon>
        <taxon>Nepenthaceae</taxon>
        <taxon>Nepenthes</taxon>
    </lineage>
</organism>
<dbReference type="Proteomes" id="UP001279734">
    <property type="component" value="Unassembled WGS sequence"/>
</dbReference>
<proteinExistence type="predicted"/>
<dbReference type="EMBL" id="BSYO01000008">
    <property type="protein sequence ID" value="GMH08208.1"/>
    <property type="molecule type" value="Genomic_DNA"/>
</dbReference>
<dbReference type="PANTHER" id="PTHR45376">
    <property type="entry name" value="CHAPERONE DNAJ-DOMAIN SUPERFAMILY PROTEIN-RELATED"/>
    <property type="match status" value="1"/>
</dbReference>
<dbReference type="Gene3D" id="1.10.287.110">
    <property type="entry name" value="DnaJ domain"/>
    <property type="match status" value="1"/>
</dbReference>
<comment type="caution">
    <text evidence="2">The sequence shown here is derived from an EMBL/GenBank/DDBJ whole genome shotgun (WGS) entry which is preliminary data.</text>
</comment>
<feature type="domain" description="J" evidence="1">
    <location>
        <begin position="193"/>
        <end position="254"/>
    </location>
</feature>
<dbReference type="SMART" id="SM00271">
    <property type="entry name" value="DnaJ"/>
    <property type="match status" value="1"/>
</dbReference>
<keyword evidence="3" id="KW-1185">Reference proteome</keyword>
<name>A0AAD3SBJ6_NEPGR</name>
<dbReference type="SUPFAM" id="SSF46565">
    <property type="entry name" value="Chaperone J-domain"/>
    <property type="match status" value="1"/>
</dbReference>
<sequence length="256" mass="29777">MNASIRSSLTNYQANCFQLRAAFFHSTPLLESRRRSHWNTRCNHYSKRSRKQQWKQNILRNVSAYAEQLFQSWQPDFELENSPFPNKGPAWFRRQKQDNGSRRHWSHNQGCKSRGRRGFHFCEDDVDVETIFQSAFGGDRLFFWSFTKEDNPSWRSSSGYGNSYRASWSWRYQSEEEHDSSGCDNPEDSDLTSQKLALGLSASAPLKLDDVKTAFRACALKWHPDRHHGPTKGLAEEKFKLCCAAYQSLCDKLAVE</sequence>
<evidence type="ECO:0000313" key="2">
    <source>
        <dbReference type="EMBL" id="GMH08208.1"/>
    </source>
</evidence>